<feature type="domain" description="Nudix hydrolase" evidence="18">
    <location>
        <begin position="6"/>
        <end position="134"/>
    </location>
</feature>
<dbReference type="InterPro" id="IPR015797">
    <property type="entry name" value="NUDIX_hydrolase-like_dom_sf"/>
</dbReference>
<dbReference type="PANTHER" id="PTHR47707">
    <property type="entry name" value="8-OXO-DGTP DIPHOSPHATASE"/>
    <property type="match status" value="1"/>
</dbReference>
<dbReference type="PROSITE" id="PS51462">
    <property type="entry name" value="NUDIX"/>
    <property type="match status" value="1"/>
</dbReference>
<accession>A0A1N6GKY8</accession>
<dbReference type="EC" id="3.6.1.55" evidence="12"/>
<evidence type="ECO:0000313" key="19">
    <source>
        <dbReference type="EMBL" id="SIO08218.1"/>
    </source>
</evidence>
<gene>
    <name evidence="19" type="ORF">SAMN02745824_2881</name>
</gene>
<evidence type="ECO:0000256" key="4">
    <source>
        <dbReference type="ARBA" id="ARBA00022705"/>
    </source>
</evidence>
<dbReference type="GO" id="GO:0006281">
    <property type="term" value="P:DNA repair"/>
    <property type="evidence" value="ECO:0007669"/>
    <property type="project" value="UniProtKB-KW"/>
</dbReference>
<dbReference type="PRINTS" id="PR00502">
    <property type="entry name" value="NUDIXFAMILY"/>
</dbReference>
<keyword evidence="5" id="KW-0479">Metal-binding</keyword>
<evidence type="ECO:0000256" key="8">
    <source>
        <dbReference type="ARBA" id="ARBA00022842"/>
    </source>
</evidence>
<comment type="catalytic activity">
    <reaction evidence="10">
        <text>8-oxo-dGTP + H2O = 8-oxo-dGMP + diphosphate + H(+)</text>
        <dbReference type="Rhea" id="RHEA:31575"/>
        <dbReference type="ChEBI" id="CHEBI:15377"/>
        <dbReference type="ChEBI" id="CHEBI:15378"/>
        <dbReference type="ChEBI" id="CHEBI:33019"/>
        <dbReference type="ChEBI" id="CHEBI:63224"/>
        <dbReference type="ChEBI" id="CHEBI:77896"/>
        <dbReference type="EC" id="3.6.1.55"/>
    </reaction>
</comment>
<dbReference type="GO" id="GO:0044715">
    <property type="term" value="F:8-oxo-dGDP phosphatase activity"/>
    <property type="evidence" value="ECO:0007669"/>
    <property type="project" value="TreeGrafter"/>
</dbReference>
<evidence type="ECO:0000313" key="20">
    <source>
        <dbReference type="Proteomes" id="UP000185192"/>
    </source>
</evidence>
<keyword evidence="20" id="KW-1185">Reference proteome</keyword>
<evidence type="ECO:0000256" key="3">
    <source>
        <dbReference type="ARBA" id="ARBA00022457"/>
    </source>
</evidence>
<dbReference type="GO" id="GO:0035539">
    <property type="term" value="F:8-oxo-7,8-dihydrodeoxyguanosine triphosphate pyrophosphatase activity"/>
    <property type="evidence" value="ECO:0007669"/>
    <property type="project" value="UniProtKB-EC"/>
</dbReference>
<evidence type="ECO:0000256" key="2">
    <source>
        <dbReference type="ARBA" id="ARBA00005582"/>
    </source>
</evidence>
<dbReference type="PANTHER" id="PTHR47707:SF1">
    <property type="entry name" value="NUDIX HYDROLASE FAMILY PROTEIN"/>
    <property type="match status" value="1"/>
</dbReference>
<dbReference type="InterPro" id="IPR020084">
    <property type="entry name" value="NUDIX_hydrolase_CS"/>
</dbReference>
<keyword evidence="8" id="KW-0460">Magnesium</keyword>
<dbReference type="InterPro" id="IPR020476">
    <property type="entry name" value="Nudix_hydrolase"/>
</dbReference>
<reference evidence="20" key="1">
    <citation type="submission" date="2016-11" db="EMBL/GenBank/DDBJ databases">
        <authorList>
            <person name="Varghese N."/>
            <person name="Submissions S."/>
        </authorList>
    </citation>
    <scope>NUCLEOTIDE SEQUENCE [LARGE SCALE GENOMIC DNA]</scope>
    <source>
        <strain evidence="20">DSM 22363</strain>
    </source>
</reference>
<keyword evidence="7 17" id="KW-0378">Hydrolase</keyword>
<evidence type="ECO:0000256" key="17">
    <source>
        <dbReference type="RuleBase" id="RU003476"/>
    </source>
</evidence>
<evidence type="ECO:0000256" key="12">
    <source>
        <dbReference type="ARBA" id="ARBA00038905"/>
    </source>
</evidence>
<name>A0A1N6GKY8_9SPHN</name>
<keyword evidence="6" id="KW-0227">DNA damage</keyword>
<dbReference type="PROSITE" id="PS00893">
    <property type="entry name" value="NUDIX_BOX"/>
    <property type="match status" value="1"/>
</dbReference>
<dbReference type="Gene3D" id="3.90.79.10">
    <property type="entry name" value="Nucleoside Triphosphate Pyrophosphohydrolase"/>
    <property type="match status" value="1"/>
</dbReference>
<evidence type="ECO:0000256" key="9">
    <source>
        <dbReference type="ARBA" id="ARBA00023204"/>
    </source>
</evidence>
<dbReference type="STRING" id="1123272.SAMN02745824_2881"/>
<dbReference type="GO" id="GO:0008413">
    <property type="term" value="F:8-oxo-7,8-dihydroguanosine triphosphate pyrophosphatase activity"/>
    <property type="evidence" value="ECO:0007669"/>
    <property type="project" value="TreeGrafter"/>
</dbReference>
<dbReference type="SUPFAM" id="SSF55811">
    <property type="entry name" value="Nudix"/>
    <property type="match status" value="1"/>
</dbReference>
<comment type="catalytic activity">
    <reaction evidence="11">
        <text>8-oxo-GTP + H2O = 8-oxo-GMP + diphosphate + H(+)</text>
        <dbReference type="Rhea" id="RHEA:67616"/>
        <dbReference type="ChEBI" id="CHEBI:15377"/>
        <dbReference type="ChEBI" id="CHEBI:15378"/>
        <dbReference type="ChEBI" id="CHEBI:33019"/>
        <dbReference type="ChEBI" id="CHEBI:143553"/>
        <dbReference type="ChEBI" id="CHEBI:145694"/>
    </reaction>
</comment>
<dbReference type="EMBL" id="FSQW01000002">
    <property type="protein sequence ID" value="SIO08218.1"/>
    <property type="molecule type" value="Genomic_DNA"/>
</dbReference>
<keyword evidence="9" id="KW-0234">DNA repair</keyword>
<evidence type="ECO:0000256" key="7">
    <source>
        <dbReference type="ARBA" id="ARBA00022801"/>
    </source>
</evidence>
<dbReference type="InterPro" id="IPR047127">
    <property type="entry name" value="MutT-like"/>
</dbReference>
<evidence type="ECO:0000256" key="6">
    <source>
        <dbReference type="ARBA" id="ARBA00022763"/>
    </source>
</evidence>
<evidence type="ECO:0000259" key="18">
    <source>
        <dbReference type="PROSITE" id="PS51462"/>
    </source>
</evidence>
<dbReference type="Proteomes" id="UP000185192">
    <property type="component" value="Unassembled WGS sequence"/>
</dbReference>
<comment type="cofactor">
    <cofactor evidence="1">
        <name>Mg(2+)</name>
        <dbReference type="ChEBI" id="CHEBI:18420"/>
    </cofactor>
</comment>
<dbReference type="CDD" id="cd03425">
    <property type="entry name" value="NUDIX_MutT_NudA_like"/>
    <property type="match status" value="1"/>
</dbReference>
<evidence type="ECO:0000256" key="11">
    <source>
        <dbReference type="ARBA" id="ARBA00036904"/>
    </source>
</evidence>
<evidence type="ECO:0000256" key="14">
    <source>
        <dbReference type="ARBA" id="ARBA00041592"/>
    </source>
</evidence>
<dbReference type="GO" id="GO:0044716">
    <property type="term" value="F:8-oxo-GDP phosphatase activity"/>
    <property type="evidence" value="ECO:0007669"/>
    <property type="project" value="TreeGrafter"/>
</dbReference>
<evidence type="ECO:0000256" key="5">
    <source>
        <dbReference type="ARBA" id="ARBA00022723"/>
    </source>
</evidence>
<keyword evidence="4" id="KW-0235">DNA replication</keyword>
<dbReference type="OrthoDB" id="9810648at2"/>
<dbReference type="AlphaFoldDB" id="A0A1N6GKY8"/>
<comment type="similarity">
    <text evidence="2 17">Belongs to the Nudix hydrolase family.</text>
</comment>
<dbReference type="GO" id="GO:0006260">
    <property type="term" value="P:DNA replication"/>
    <property type="evidence" value="ECO:0007669"/>
    <property type="project" value="UniProtKB-KW"/>
</dbReference>
<proteinExistence type="inferred from homology"/>
<dbReference type="RefSeq" id="WP_074205832.1">
    <property type="nucleotide sequence ID" value="NZ_FSQW01000002.1"/>
</dbReference>
<sequence>MENNPTYLFVVAAALQDRNGNFLLQKRPVGKPMAGLWEFPGGKVEEGETPESALTRELEEELGIVVDASALEPVAFASEPLGDRHLLLLLYRCESWEGTVETRESAELIWVAAQEMDAAEMPPADGPLVDQLKLLHPISA</sequence>
<evidence type="ECO:0000256" key="15">
    <source>
        <dbReference type="ARBA" id="ARBA00041979"/>
    </source>
</evidence>
<evidence type="ECO:0000256" key="16">
    <source>
        <dbReference type="ARBA" id="ARBA00042798"/>
    </source>
</evidence>
<dbReference type="FunFam" id="3.90.79.10:FF:000014">
    <property type="entry name" value="8-oxo-dGTP diphosphatase MutT"/>
    <property type="match status" value="1"/>
</dbReference>
<protein>
    <recommendedName>
        <fullName evidence="13">8-oxo-dGTP diphosphatase</fullName>
        <ecNumber evidence="12">3.6.1.55</ecNumber>
    </recommendedName>
    <alternativeName>
        <fullName evidence="16">7,8-dihydro-8-oxoguanine-triphosphatase</fullName>
    </alternativeName>
    <alternativeName>
        <fullName evidence="15">Mutator protein MutT</fullName>
    </alternativeName>
    <alternativeName>
        <fullName evidence="14">dGTP pyrophosphohydrolase</fullName>
    </alternativeName>
</protein>
<evidence type="ECO:0000256" key="10">
    <source>
        <dbReference type="ARBA" id="ARBA00035861"/>
    </source>
</evidence>
<dbReference type="GO" id="GO:0046872">
    <property type="term" value="F:metal ion binding"/>
    <property type="evidence" value="ECO:0007669"/>
    <property type="project" value="UniProtKB-KW"/>
</dbReference>
<dbReference type="InterPro" id="IPR000086">
    <property type="entry name" value="NUDIX_hydrolase_dom"/>
</dbReference>
<dbReference type="Pfam" id="PF00293">
    <property type="entry name" value="NUDIX"/>
    <property type="match status" value="1"/>
</dbReference>
<organism evidence="19 20">
    <name type="scientific">Parasphingorhabdus marina DSM 22363</name>
    <dbReference type="NCBI Taxonomy" id="1123272"/>
    <lineage>
        <taxon>Bacteria</taxon>
        <taxon>Pseudomonadati</taxon>
        <taxon>Pseudomonadota</taxon>
        <taxon>Alphaproteobacteria</taxon>
        <taxon>Sphingomonadales</taxon>
        <taxon>Sphingomonadaceae</taxon>
        <taxon>Parasphingorhabdus</taxon>
    </lineage>
</organism>
<evidence type="ECO:0000256" key="13">
    <source>
        <dbReference type="ARBA" id="ARBA00040794"/>
    </source>
</evidence>
<evidence type="ECO:0000256" key="1">
    <source>
        <dbReference type="ARBA" id="ARBA00001946"/>
    </source>
</evidence>
<keyword evidence="3" id="KW-0515">Mutator protein</keyword>